<name>A0A8T0U199_PANVG</name>
<organism evidence="2 3">
    <name type="scientific">Panicum virgatum</name>
    <name type="common">Blackwell switchgrass</name>
    <dbReference type="NCBI Taxonomy" id="38727"/>
    <lineage>
        <taxon>Eukaryota</taxon>
        <taxon>Viridiplantae</taxon>
        <taxon>Streptophyta</taxon>
        <taxon>Embryophyta</taxon>
        <taxon>Tracheophyta</taxon>
        <taxon>Spermatophyta</taxon>
        <taxon>Magnoliopsida</taxon>
        <taxon>Liliopsida</taxon>
        <taxon>Poales</taxon>
        <taxon>Poaceae</taxon>
        <taxon>PACMAD clade</taxon>
        <taxon>Panicoideae</taxon>
        <taxon>Panicodae</taxon>
        <taxon>Paniceae</taxon>
        <taxon>Panicinae</taxon>
        <taxon>Panicum</taxon>
        <taxon>Panicum sect. Hiantes</taxon>
    </lineage>
</organism>
<feature type="compositionally biased region" description="Pro residues" evidence="1">
    <location>
        <begin position="51"/>
        <end position="69"/>
    </location>
</feature>
<feature type="compositionally biased region" description="Basic residues" evidence="1">
    <location>
        <begin position="16"/>
        <end position="27"/>
    </location>
</feature>
<sequence length="83" mass="9262">MLLSTAHSFSVVRRAKKFLGSRLRPRRSREEEEMEGRLSPSFPRRTGARPSHPPPPPASSTPALRPPTPDVVLTRLPAEIGPW</sequence>
<dbReference type="Proteomes" id="UP000823388">
    <property type="component" value="Chromosome 3N"/>
</dbReference>
<evidence type="ECO:0000256" key="1">
    <source>
        <dbReference type="SAM" id="MobiDB-lite"/>
    </source>
</evidence>
<evidence type="ECO:0000313" key="3">
    <source>
        <dbReference type="Proteomes" id="UP000823388"/>
    </source>
</evidence>
<evidence type="ECO:0000313" key="2">
    <source>
        <dbReference type="EMBL" id="KAG2614903.1"/>
    </source>
</evidence>
<accession>A0A8T0U199</accession>
<dbReference type="EMBL" id="CM029042">
    <property type="protein sequence ID" value="KAG2614903.1"/>
    <property type="molecule type" value="Genomic_DNA"/>
</dbReference>
<protein>
    <submittedName>
        <fullName evidence="2">Uncharacterized protein</fullName>
    </submittedName>
</protein>
<dbReference type="AlphaFoldDB" id="A0A8T0U199"/>
<feature type="region of interest" description="Disordered" evidence="1">
    <location>
        <begin position="16"/>
        <end position="83"/>
    </location>
</feature>
<proteinExistence type="predicted"/>
<keyword evidence="3" id="KW-1185">Reference proteome</keyword>
<gene>
    <name evidence="2" type="ORF">PVAP13_3NG017790</name>
</gene>
<comment type="caution">
    <text evidence="2">The sequence shown here is derived from an EMBL/GenBank/DDBJ whole genome shotgun (WGS) entry which is preliminary data.</text>
</comment>
<reference evidence="2" key="1">
    <citation type="submission" date="2020-05" db="EMBL/GenBank/DDBJ databases">
        <title>WGS assembly of Panicum virgatum.</title>
        <authorList>
            <person name="Lovell J.T."/>
            <person name="Jenkins J."/>
            <person name="Shu S."/>
            <person name="Juenger T.E."/>
            <person name="Schmutz J."/>
        </authorList>
    </citation>
    <scope>NUCLEOTIDE SEQUENCE</scope>
    <source>
        <strain evidence="2">AP13</strain>
    </source>
</reference>